<protein>
    <submittedName>
        <fullName evidence="2">Uncharacterized protein</fullName>
    </submittedName>
</protein>
<sequence length="331" mass="36673">MTLSWIHAGPVVQPSFDPLANGPYHSSPSVGLNGSKWAGGLSSLGPTTDLKLKGVTMDEVGLLVGPSSPKAVWWAAEVESHSPLGLVGLEGVSPGLRNWSNPKAEFFKLWEMEVMRKQQIEVHQTATDHALVEEALRYGSVMNYWGKRASRYSPSLSLSFGRTPVGEYYDLSGVVSEEIQEKSLLLMITVDGATVDGTDCWDMVEVKSDINKDRGLEWSSAQPEPQEVKGGKENRGEESNLAKFSHFLGFSTKGLEKEILEFLVKIRKRRERIHSKGLLEKSKFERELKRLECSINYEGGKNRNAPCRVEGVSFRKSSEAQIVELECAGSK</sequence>
<feature type="region of interest" description="Disordered" evidence="1">
    <location>
        <begin position="215"/>
        <end position="237"/>
    </location>
</feature>
<dbReference type="EMBL" id="QGNW01000030">
    <property type="protein sequence ID" value="RVX11599.1"/>
    <property type="molecule type" value="Genomic_DNA"/>
</dbReference>
<gene>
    <name evidence="2" type="ORF">CK203_015816</name>
</gene>
<comment type="caution">
    <text evidence="2">The sequence shown here is derived from an EMBL/GenBank/DDBJ whole genome shotgun (WGS) entry which is preliminary data.</text>
</comment>
<dbReference type="Proteomes" id="UP000288805">
    <property type="component" value="Unassembled WGS sequence"/>
</dbReference>
<reference evidence="2 3" key="1">
    <citation type="journal article" date="2018" name="PLoS Genet.">
        <title>Population sequencing reveals clonal diversity and ancestral inbreeding in the grapevine cultivar Chardonnay.</title>
        <authorList>
            <person name="Roach M.J."/>
            <person name="Johnson D.L."/>
            <person name="Bohlmann J."/>
            <person name="van Vuuren H.J."/>
            <person name="Jones S.J."/>
            <person name="Pretorius I.S."/>
            <person name="Schmidt S.A."/>
            <person name="Borneman A.R."/>
        </authorList>
    </citation>
    <scope>NUCLEOTIDE SEQUENCE [LARGE SCALE GENOMIC DNA]</scope>
    <source>
        <strain evidence="3">cv. Chardonnay</strain>
        <tissue evidence="2">Leaf</tissue>
    </source>
</reference>
<evidence type="ECO:0000256" key="1">
    <source>
        <dbReference type="SAM" id="MobiDB-lite"/>
    </source>
</evidence>
<feature type="compositionally biased region" description="Basic and acidic residues" evidence="1">
    <location>
        <begin position="226"/>
        <end position="237"/>
    </location>
</feature>
<organism evidence="2 3">
    <name type="scientific">Vitis vinifera</name>
    <name type="common">Grape</name>
    <dbReference type="NCBI Taxonomy" id="29760"/>
    <lineage>
        <taxon>Eukaryota</taxon>
        <taxon>Viridiplantae</taxon>
        <taxon>Streptophyta</taxon>
        <taxon>Embryophyta</taxon>
        <taxon>Tracheophyta</taxon>
        <taxon>Spermatophyta</taxon>
        <taxon>Magnoliopsida</taxon>
        <taxon>eudicotyledons</taxon>
        <taxon>Gunneridae</taxon>
        <taxon>Pentapetalae</taxon>
        <taxon>rosids</taxon>
        <taxon>Vitales</taxon>
        <taxon>Vitaceae</taxon>
        <taxon>Viteae</taxon>
        <taxon>Vitis</taxon>
    </lineage>
</organism>
<evidence type="ECO:0000313" key="3">
    <source>
        <dbReference type="Proteomes" id="UP000288805"/>
    </source>
</evidence>
<proteinExistence type="predicted"/>
<evidence type="ECO:0000313" key="2">
    <source>
        <dbReference type="EMBL" id="RVX11599.1"/>
    </source>
</evidence>
<name>A0A438JRM6_VITVI</name>
<accession>A0A438JRM6</accession>
<dbReference type="AlphaFoldDB" id="A0A438JRM6"/>